<comment type="caution">
    <text evidence="2">The sequence shown here is derived from an EMBL/GenBank/DDBJ whole genome shotgun (WGS) entry which is preliminary data.</text>
</comment>
<reference evidence="2 3" key="1">
    <citation type="submission" date="2017-06" db="EMBL/GenBank/DDBJ databases">
        <title>Novel microbial phyla capable of carbon fixation and sulfur reduction in deep-sea sediments.</title>
        <authorList>
            <person name="Huang J."/>
            <person name="Baker B."/>
            <person name="Wang Y."/>
        </authorList>
    </citation>
    <scope>NUCLEOTIDE SEQUENCE [LARGE SCALE GENOMIC DNA]</scope>
    <source>
        <strain evidence="2">B3_LCP</strain>
    </source>
</reference>
<dbReference type="Proteomes" id="UP000319619">
    <property type="component" value="Unassembled WGS sequence"/>
</dbReference>
<organism evidence="2 3">
    <name type="scientific">candidate division LCP-89 bacterium B3_LCP</name>
    <dbReference type="NCBI Taxonomy" id="2012998"/>
    <lineage>
        <taxon>Bacteria</taxon>
        <taxon>Pseudomonadati</taxon>
        <taxon>Bacteria division LCP-89</taxon>
    </lineage>
</organism>
<name>A0A532V575_UNCL8</name>
<sequence length="561" mass="62637">MRTTGCVSIFLIAFALVLNLGTTSAFAQDTQEKYQRKSISYVDAVLKLGNASDLMPKQERTLLEVIRREIEMPRFDYNALPSEIVDAFKRDALRRGVQDIDALTEAMNEVLVPEILRIVDIAKEMRAQDLVSEAAQHSFVVEKAKETGITAEDLEAIMNSAYIYLPVLTQVKVHDSKATNTVNYDLRGGIIWFAVRTDEAGTRVELLIKDEAVGKGAARRDAKFKYKGRRVNGPEYAFITAAEVLAQNLKIAAQKIPDFQLTNPLADTGPGWVEFPMGKREGLGVDDKFIIAEFYEEGDGSLKRQELGMVRVARVADNVEKKANSRARTVIGGGYERGMLALEHPRLPIDLSFRFGVLPVSVKDGYGWFDDEITSNFYTGQLWFNYNLAQTTNISQFFASVYGELGSGTLKGWEMWGENVPAGLYWGVGGGLVKKFYVNRLHIGLEALISFADYSFSGTGTDPIFNKDWNWETSSLGFTFNGDIELALSYDWNLGAGVSYRLFAPTKDWTYHYDNEKIDLSGITDLPELDFSGLGYQIYLTWSLPSLGYDPVKMARGAIGH</sequence>
<evidence type="ECO:0000256" key="1">
    <source>
        <dbReference type="SAM" id="SignalP"/>
    </source>
</evidence>
<gene>
    <name evidence="2" type="ORF">CEE37_01345</name>
</gene>
<feature type="chain" id="PRO_5021877490" evidence="1">
    <location>
        <begin position="28"/>
        <end position="561"/>
    </location>
</feature>
<evidence type="ECO:0000313" key="3">
    <source>
        <dbReference type="Proteomes" id="UP000319619"/>
    </source>
</evidence>
<protein>
    <submittedName>
        <fullName evidence="2">Uncharacterized protein</fullName>
    </submittedName>
</protein>
<dbReference type="AlphaFoldDB" id="A0A532V575"/>
<proteinExistence type="predicted"/>
<evidence type="ECO:0000313" key="2">
    <source>
        <dbReference type="EMBL" id="TKJ42354.1"/>
    </source>
</evidence>
<accession>A0A532V575</accession>
<keyword evidence="1" id="KW-0732">Signal</keyword>
<dbReference type="EMBL" id="NJBN01000001">
    <property type="protein sequence ID" value="TKJ42354.1"/>
    <property type="molecule type" value="Genomic_DNA"/>
</dbReference>
<feature type="signal peptide" evidence="1">
    <location>
        <begin position="1"/>
        <end position="27"/>
    </location>
</feature>